<proteinExistence type="predicted"/>
<evidence type="ECO:0000313" key="2">
    <source>
        <dbReference type="Proteomes" id="UP000470302"/>
    </source>
</evidence>
<accession>A0A845GB46</accession>
<evidence type="ECO:0000313" key="1">
    <source>
        <dbReference type="EMBL" id="MYM90068.1"/>
    </source>
</evidence>
<dbReference type="AlphaFoldDB" id="A0A845GB46"/>
<gene>
    <name evidence="1" type="ORF">GTP91_23210</name>
</gene>
<name>A0A845GB46_9BURK</name>
<organism evidence="1 2">
    <name type="scientific">Duganella vulcania</name>
    <dbReference type="NCBI Taxonomy" id="2692166"/>
    <lineage>
        <taxon>Bacteria</taxon>
        <taxon>Pseudomonadati</taxon>
        <taxon>Pseudomonadota</taxon>
        <taxon>Betaproteobacteria</taxon>
        <taxon>Burkholderiales</taxon>
        <taxon>Oxalobacteraceae</taxon>
        <taxon>Telluria group</taxon>
        <taxon>Duganella</taxon>
    </lineage>
</organism>
<protein>
    <submittedName>
        <fullName evidence="1">Uncharacterized protein</fullName>
    </submittedName>
</protein>
<reference evidence="1 2" key="1">
    <citation type="submission" date="2020-01" db="EMBL/GenBank/DDBJ databases">
        <title>Novel species isolated from a subtropical stream in China.</title>
        <authorList>
            <person name="Lu H."/>
        </authorList>
    </citation>
    <scope>NUCLEOTIDE SEQUENCE [LARGE SCALE GENOMIC DNA]</scope>
    <source>
        <strain evidence="1 2">FT82W</strain>
    </source>
</reference>
<dbReference type="EMBL" id="WWCW01000102">
    <property type="protein sequence ID" value="MYM90068.1"/>
    <property type="molecule type" value="Genomic_DNA"/>
</dbReference>
<sequence>MQGGALRVSGAQENSFAVGVNYVQPFGDYLGLGLGYLNEGHPSDHHRDGVSAQVWLRTPVNSWGMSWAVGAGQYYFFDTAHPRSGGPDAYTNDHGWAPIYSVQATWHHPNRWYTQVQLNRVIPSGAKEPTTSLLVGAGYRFDTVRGDKLHLDGGNSTDDTLTVLAGQSIVNSLESERSRAGTIEYRRAIGRYVDWTVSGLREGTSAGTHRSGVATQLWLIRSLNREMELGMGVGPYLAFEVHDVPGTRSHQAGLVSVAGRYHFNKRVVGTLSLNRVVTDYHRDADLLLMGLGYSY</sequence>
<dbReference type="Proteomes" id="UP000470302">
    <property type="component" value="Unassembled WGS sequence"/>
</dbReference>
<comment type="caution">
    <text evidence="1">The sequence shown here is derived from an EMBL/GenBank/DDBJ whole genome shotgun (WGS) entry which is preliminary data.</text>
</comment>
<dbReference type="Gene3D" id="2.40.160.20">
    <property type="match status" value="1"/>
</dbReference>